<evidence type="ECO:0000256" key="13">
    <source>
        <dbReference type="RuleBase" id="RU003357"/>
    </source>
</evidence>
<evidence type="ECO:0000256" key="3">
    <source>
        <dbReference type="ARBA" id="ARBA00022448"/>
    </source>
</evidence>
<dbReference type="Proteomes" id="UP000018733">
    <property type="component" value="Unassembled WGS sequence"/>
</dbReference>
<dbReference type="GO" id="GO:0015344">
    <property type="term" value="F:siderophore uptake transmembrane transporter activity"/>
    <property type="evidence" value="ECO:0007669"/>
    <property type="project" value="TreeGrafter"/>
</dbReference>
<dbReference type="Pfam" id="PF00593">
    <property type="entry name" value="TonB_dep_Rec_b-barrel"/>
    <property type="match status" value="1"/>
</dbReference>
<feature type="chain" id="PRO_5004771637" evidence="15">
    <location>
        <begin position="24"/>
        <end position="678"/>
    </location>
</feature>
<comment type="caution">
    <text evidence="18">The sequence shown here is derived from an EMBL/GenBank/DDBJ whole genome shotgun (WGS) entry which is preliminary data.</text>
</comment>
<keyword evidence="9 12" id="KW-0472">Membrane</keyword>
<keyword evidence="4 12" id="KW-1134">Transmembrane beta strand</keyword>
<evidence type="ECO:0000256" key="9">
    <source>
        <dbReference type="ARBA" id="ARBA00023136"/>
    </source>
</evidence>
<dbReference type="InterPro" id="IPR000531">
    <property type="entry name" value="Beta-barrel_TonB"/>
</dbReference>
<feature type="region of interest" description="Disordered" evidence="14">
    <location>
        <begin position="555"/>
        <end position="574"/>
    </location>
</feature>
<evidence type="ECO:0000256" key="14">
    <source>
        <dbReference type="SAM" id="MobiDB-lite"/>
    </source>
</evidence>
<evidence type="ECO:0000313" key="18">
    <source>
        <dbReference type="EMBL" id="ETF00325.1"/>
    </source>
</evidence>
<keyword evidence="19" id="KW-1185">Reference proteome</keyword>
<evidence type="ECO:0000256" key="7">
    <source>
        <dbReference type="ARBA" id="ARBA00023065"/>
    </source>
</evidence>
<dbReference type="eggNOG" id="COG4771">
    <property type="taxonomic scope" value="Bacteria"/>
</dbReference>
<keyword evidence="8 13" id="KW-0798">TonB box</keyword>
<gene>
    <name evidence="18" type="ORF">W822_21380</name>
</gene>
<dbReference type="InterPro" id="IPR012910">
    <property type="entry name" value="Plug_dom"/>
</dbReference>
<keyword evidence="6 15" id="KW-0732">Signal</keyword>
<dbReference type="SUPFAM" id="SSF56935">
    <property type="entry name" value="Porins"/>
    <property type="match status" value="1"/>
</dbReference>
<dbReference type="Pfam" id="PF07715">
    <property type="entry name" value="Plug"/>
    <property type="match status" value="1"/>
</dbReference>
<dbReference type="PATRIC" id="fig|1424334.3.peg.4284"/>
<evidence type="ECO:0000256" key="8">
    <source>
        <dbReference type="ARBA" id="ARBA00023077"/>
    </source>
</evidence>
<sequence length="678" mass="73783">MKCSCSILSLAVAGAFVPGVAAAAGATQSTTLEPIVVSASGSTQNVSDAPASVTVIEQDELAHMPVNNLTDAIRDIPGINVVGSNPSKSDISIRGLSGDYTLLLVNGRRQNTRESRPNGSGGFEAGFMPPMAAIERIEVVRGPMSSLYGSDAMGGIVNVITKDFTPEWTGSLSLGGILQESGDAGNTANSSFFLSGPLVDNKLGVQIYGGGNIRGEDRIVGGYNRHEDKNIVTRFAWLPTDNQRVILEAGRSVQKRRSTPGKSIDAYTARGTSIKANTQDDTIGSRNHWSLTHTGDWNVMTSELSVYQENAKREVRNDGVYDSRRPEITQTVFDARFVVPFSVHKLTFGGQYQRGRLRDDSTTGLKRTVPGKINMNQYALFVEDEIALRDNLALTLGARMDDHEQYGVHWSPRAYLVYHPSSRFTVRGGISKGFRTPGLRELSPNYGTATEGGRGIIYGNPDLKPETSTSQEIGFEYRDPDGYHASVTFFNTDFRDKLTSYSTGDKDPVSGLNNYVYANVGKANIKGIELAAGMPITTSLKLDVNYTYLDSKRKSDDETYTSGESLKGQPLEMTPRHSASAKLSWQASDSLDVYVKAAYSGKQAWANQRNGFGGKGGTRYRSGFMTADAGGNYQVNKNLTVGFAVLNIGNQRMYGIDTAGNWAVEDGRRYWLNLNMTY</sequence>
<name>V8QLY9_9BURK</name>
<evidence type="ECO:0000256" key="2">
    <source>
        <dbReference type="ARBA" id="ARBA00009810"/>
    </source>
</evidence>
<dbReference type="InterPro" id="IPR037066">
    <property type="entry name" value="Plug_dom_sf"/>
</dbReference>
<comment type="similarity">
    <text evidence="2 12 13">Belongs to the TonB-dependent receptor family.</text>
</comment>
<evidence type="ECO:0000256" key="5">
    <source>
        <dbReference type="ARBA" id="ARBA00022692"/>
    </source>
</evidence>
<keyword evidence="5 12" id="KW-0812">Transmembrane</keyword>
<dbReference type="Gene3D" id="2.40.170.20">
    <property type="entry name" value="TonB-dependent receptor, beta-barrel domain"/>
    <property type="match status" value="1"/>
</dbReference>
<evidence type="ECO:0000256" key="1">
    <source>
        <dbReference type="ARBA" id="ARBA00004571"/>
    </source>
</evidence>
<dbReference type="OrthoDB" id="183532at2"/>
<dbReference type="PROSITE" id="PS52016">
    <property type="entry name" value="TONB_DEPENDENT_REC_3"/>
    <property type="match status" value="1"/>
</dbReference>
<dbReference type="InterPro" id="IPR039426">
    <property type="entry name" value="TonB-dep_rcpt-like"/>
</dbReference>
<keyword evidence="7" id="KW-0406">Ion transport</keyword>
<proteinExistence type="inferred from homology"/>
<keyword evidence="10" id="KW-0675">Receptor</keyword>
<dbReference type="Gene3D" id="2.170.130.10">
    <property type="entry name" value="TonB-dependent receptor, plug domain"/>
    <property type="match status" value="1"/>
</dbReference>
<feature type="domain" description="TonB-dependent receptor plug" evidence="17">
    <location>
        <begin position="46"/>
        <end position="156"/>
    </location>
</feature>
<dbReference type="STRING" id="1424334.W822_21380"/>
<evidence type="ECO:0000313" key="19">
    <source>
        <dbReference type="Proteomes" id="UP000018733"/>
    </source>
</evidence>
<comment type="subcellular location">
    <subcellularLocation>
        <location evidence="1 12">Cell outer membrane</location>
        <topology evidence="1 12">Multi-pass membrane protein</topology>
    </subcellularLocation>
</comment>
<dbReference type="GO" id="GO:0009279">
    <property type="term" value="C:cell outer membrane"/>
    <property type="evidence" value="ECO:0007669"/>
    <property type="project" value="UniProtKB-SubCell"/>
</dbReference>
<keyword evidence="11 12" id="KW-0998">Cell outer membrane</keyword>
<evidence type="ECO:0000256" key="6">
    <source>
        <dbReference type="ARBA" id="ARBA00022729"/>
    </source>
</evidence>
<evidence type="ECO:0000259" key="16">
    <source>
        <dbReference type="Pfam" id="PF00593"/>
    </source>
</evidence>
<evidence type="ECO:0000256" key="4">
    <source>
        <dbReference type="ARBA" id="ARBA00022452"/>
    </source>
</evidence>
<protein>
    <submittedName>
        <fullName evidence="18">Ligand-gated channel</fullName>
    </submittedName>
</protein>
<dbReference type="RefSeq" id="WP_024007189.1">
    <property type="nucleotide sequence ID" value="NZ_KI650983.1"/>
</dbReference>
<dbReference type="InterPro" id="IPR036942">
    <property type="entry name" value="Beta-barrel_TonB_sf"/>
</dbReference>
<dbReference type="EMBL" id="AYXT01000014">
    <property type="protein sequence ID" value="ETF00325.1"/>
    <property type="molecule type" value="Genomic_DNA"/>
</dbReference>
<feature type="domain" description="TonB-dependent receptor-like beta-barrel" evidence="16">
    <location>
        <begin position="237"/>
        <end position="648"/>
    </location>
</feature>
<dbReference type="GO" id="GO:0044718">
    <property type="term" value="P:siderophore transmembrane transport"/>
    <property type="evidence" value="ECO:0007669"/>
    <property type="project" value="TreeGrafter"/>
</dbReference>
<reference evidence="18 19" key="1">
    <citation type="journal article" date="2014" name="Genome Announc.">
        <title>Draft Genome Sequence of Advenella kashmirensis Strain W13003, a Polycyclic Aromatic Hydrocarbon-Degrading Bacterium.</title>
        <authorList>
            <person name="Wang X."/>
            <person name="Jin D."/>
            <person name="Zhou L."/>
            <person name="Wu L."/>
            <person name="An W."/>
            <person name="Zhao L."/>
        </authorList>
    </citation>
    <scope>NUCLEOTIDE SEQUENCE [LARGE SCALE GENOMIC DNA]</scope>
    <source>
        <strain evidence="18 19">W13003</strain>
    </source>
</reference>
<evidence type="ECO:0000259" key="17">
    <source>
        <dbReference type="Pfam" id="PF07715"/>
    </source>
</evidence>
<dbReference type="CDD" id="cd01347">
    <property type="entry name" value="ligand_gated_channel"/>
    <property type="match status" value="1"/>
</dbReference>
<organism evidence="18 19">
    <name type="scientific">Advenella kashmirensis W13003</name>
    <dbReference type="NCBI Taxonomy" id="1424334"/>
    <lineage>
        <taxon>Bacteria</taxon>
        <taxon>Pseudomonadati</taxon>
        <taxon>Pseudomonadota</taxon>
        <taxon>Betaproteobacteria</taxon>
        <taxon>Burkholderiales</taxon>
        <taxon>Alcaligenaceae</taxon>
    </lineage>
</organism>
<accession>V8QLY9</accession>
<keyword evidence="3 12" id="KW-0813">Transport</keyword>
<feature type="signal peptide" evidence="15">
    <location>
        <begin position="1"/>
        <end position="23"/>
    </location>
</feature>
<dbReference type="HOGENOM" id="CLU_008287_18_2_4"/>
<evidence type="ECO:0000256" key="15">
    <source>
        <dbReference type="SAM" id="SignalP"/>
    </source>
</evidence>
<evidence type="ECO:0000256" key="11">
    <source>
        <dbReference type="ARBA" id="ARBA00023237"/>
    </source>
</evidence>
<evidence type="ECO:0000256" key="12">
    <source>
        <dbReference type="PROSITE-ProRule" id="PRU01360"/>
    </source>
</evidence>
<evidence type="ECO:0000256" key="10">
    <source>
        <dbReference type="ARBA" id="ARBA00023170"/>
    </source>
</evidence>
<dbReference type="PANTHER" id="PTHR30069">
    <property type="entry name" value="TONB-DEPENDENT OUTER MEMBRANE RECEPTOR"/>
    <property type="match status" value="1"/>
</dbReference>
<dbReference type="PANTHER" id="PTHR30069:SF53">
    <property type="entry name" value="COLICIN I RECEPTOR-RELATED"/>
    <property type="match status" value="1"/>
</dbReference>
<dbReference type="AlphaFoldDB" id="V8QLY9"/>